<dbReference type="OrthoDB" id="10253869at2759"/>
<gene>
    <name evidence="2" type="ORF">HETSPECPRED_004563</name>
</gene>
<evidence type="ECO:0000313" key="3">
    <source>
        <dbReference type="Proteomes" id="UP000664521"/>
    </source>
</evidence>
<evidence type="ECO:0000256" key="1">
    <source>
        <dbReference type="SAM" id="MobiDB-lite"/>
    </source>
</evidence>
<name>A0A8H3INB0_9LECA</name>
<sequence length="303" mass="33230">MVSSRVQTGFDENPVPSSLPSPLTQTPPMATPPSPSFLQKGDPSRAPLFLIHDAGGGVYNYAKLSEIGRPVYTIRNPWAADEQKWEGGVEIFVEKYVEMIRGVVGKGKGGDIIVGGFSLGGQLAIDIARSLALTPRSRLRVVGIVMIDTLYPYWGPPSTVHAEIPVELVLQGCPREMREEILRCTLWSKEDSAEWVRRNWKDTGEKKEGEGEKGGIEAEVPPPAVLLQATNYVPVKGGNEGEGGKVAMVDYLRHDKGGWELFPHRFLAAVWGLQGHHFGLFDRDTVTETSVRVRAACDLLAED</sequence>
<dbReference type="Gene3D" id="3.40.50.1820">
    <property type="entry name" value="alpha/beta hydrolase"/>
    <property type="match status" value="1"/>
</dbReference>
<accession>A0A8H3INB0</accession>
<keyword evidence="3" id="KW-1185">Reference proteome</keyword>
<organism evidence="2 3">
    <name type="scientific">Heterodermia speciosa</name>
    <dbReference type="NCBI Taxonomy" id="116794"/>
    <lineage>
        <taxon>Eukaryota</taxon>
        <taxon>Fungi</taxon>
        <taxon>Dikarya</taxon>
        <taxon>Ascomycota</taxon>
        <taxon>Pezizomycotina</taxon>
        <taxon>Lecanoromycetes</taxon>
        <taxon>OSLEUM clade</taxon>
        <taxon>Lecanoromycetidae</taxon>
        <taxon>Caliciales</taxon>
        <taxon>Physciaceae</taxon>
        <taxon>Heterodermia</taxon>
    </lineage>
</organism>
<dbReference type="SUPFAM" id="SSF53474">
    <property type="entry name" value="alpha/beta-Hydrolases"/>
    <property type="match status" value="1"/>
</dbReference>
<evidence type="ECO:0008006" key="4">
    <source>
        <dbReference type="Google" id="ProtNLM"/>
    </source>
</evidence>
<protein>
    <recommendedName>
        <fullName evidence="4">Thioesterase domain-containing protein</fullName>
    </recommendedName>
</protein>
<comment type="caution">
    <text evidence="2">The sequence shown here is derived from an EMBL/GenBank/DDBJ whole genome shotgun (WGS) entry which is preliminary data.</text>
</comment>
<proteinExistence type="predicted"/>
<evidence type="ECO:0000313" key="2">
    <source>
        <dbReference type="EMBL" id="CAF9921485.1"/>
    </source>
</evidence>
<feature type="compositionally biased region" description="Low complexity" evidence="1">
    <location>
        <begin position="14"/>
        <end position="28"/>
    </location>
</feature>
<dbReference type="Proteomes" id="UP000664521">
    <property type="component" value="Unassembled WGS sequence"/>
</dbReference>
<dbReference type="InterPro" id="IPR029058">
    <property type="entry name" value="AB_hydrolase_fold"/>
</dbReference>
<dbReference type="AlphaFoldDB" id="A0A8H3INB0"/>
<reference evidence="2" key="1">
    <citation type="submission" date="2021-03" db="EMBL/GenBank/DDBJ databases">
        <authorList>
            <person name="Tagirdzhanova G."/>
        </authorList>
    </citation>
    <scope>NUCLEOTIDE SEQUENCE</scope>
</reference>
<feature type="region of interest" description="Disordered" evidence="1">
    <location>
        <begin position="1"/>
        <end position="40"/>
    </location>
</feature>
<dbReference type="EMBL" id="CAJPDS010000028">
    <property type="protein sequence ID" value="CAF9921485.1"/>
    <property type="molecule type" value="Genomic_DNA"/>
</dbReference>